<protein>
    <submittedName>
        <fullName evidence="2">Uncharacterized protein</fullName>
    </submittedName>
</protein>
<evidence type="ECO:0000256" key="1">
    <source>
        <dbReference type="SAM" id="MobiDB-lite"/>
    </source>
</evidence>
<keyword evidence="3" id="KW-1185">Reference proteome</keyword>
<organism evidence="2 3">
    <name type="scientific">Elysia crispata</name>
    <name type="common">lettuce slug</name>
    <dbReference type="NCBI Taxonomy" id="231223"/>
    <lineage>
        <taxon>Eukaryota</taxon>
        <taxon>Metazoa</taxon>
        <taxon>Spiralia</taxon>
        <taxon>Lophotrochozoa</taxon>
        <taxon>Mollusca</taxon>
        <taxon>Gastropoda</taxon>
        <taxon>Heterobranchia</taxon>
        <taxon>Euthyneura</taxon>
        <taxon>Panpulmonata</taxon>
        <taxon>Sacoglossa</taxon>
        <taxon>Placobranchoidea</taxon>
        <taxon>Plakobranchidae</taxon>
        <taxon>Elysia</taxon>
    </lineage>
</organism>
<gene>
    <name evidence="2" type="ORF">RRG08_038621</name>
</gene>
<name>A0AAE0YKH9_9GAST</name>
<evidence type="ECO:0000313" key="3">
    <source>
        <dbReference type="Proteomes" id="UP001283361"/>
    </source>
</evidence>
<dbReference type="AlphaFoldDB" id="A0AAE0YKH9"/>
<feature type="compositionally biased region" description="Basic and acidic residues" evidence="1">
    <location>
        <begin position="11"/>
        <end position="35"/>
    </location>
</feature>
<evidence type="ECO:0000313" key="2">
    <source>
        <dbReference type="EMBL" id="KAK3749235.1"/>
    </source>
</evidence>
<proteinExistence type="predicted"/>
<comment type="caution">
    <text evidence="2">The sequence shown here is derived from an EMBL/GenBank/DDBJ whole genome shotgun (WGS) entry which is preliminary data.</text>
</comment>
<sequence length="112" mass="12652">MNKFRLGPGHDSLRTSEAEGRYDNKTRRGGRDGGKMARSRGATTHPRSLWTIAVTSVRFEARPHNGQLRGSFPRNTSQKMTLPEAARGAEALRHHPLCPSWRVKFSWPNSQE</sequence>
<feature type="region of interest" description="Disordered" evidence="1">
    <location>
        <begin position="1"/>
        <end position="46"/>
    </location>
</feature>
<accession>A0AAE0YKH9</accession>
<reference evidence="2" key="1">
    <citation type="journal article" date="2023" name="G3 (Bethesda)">
        <title>A reference genome for the long-term kleptoplast-retaining sea slug Elysia crispata morphotype clarki.</title>
        <authorList>
            <person name="Eastman K.E."/>
            <person name="Pendleton A.L."/>
            <person name="Shaikh M.A."/>
            <person name="Suttiyut T."/>
            <person name="Ogas R."/>
            <person name="Tomko P."/>
            <person name="Gavelis G."/>
            <person name="Widhalm J.R."/>
            <person name="Wisecaver J.H."/>
        </authorList>
    </citation>
    <scope>NUCLEOTIDE SEQUENCE</scope>
    <source>
        <strain evidence="2">ECLA1</strain>
    </source>
</reference>
<dbReference type="EMBL" id="JAWDGP010005950">
    <property type="protein sequence ID" value="KAK3749235.1"/>
    <property type="molecule type" value="Genomic_DNA"/>
</dbReference>
<dbReference type="Proteomes" id="UP001283361">
    <property type="component" value="Unassembled WGS sequence"/>
</dbReference>